<dbReference type="AlphaFoldDB" id="A0A9P5Z4E9"/>
<organism evidence="6 7">
    <name type="scientific">Pholiota conissans</name>
    <dbReference type="NCBI Taxonomy" id="109636"/>
    <lineage>
        <taxon>Eukaryota</taxon>
        <taxon>Fungi</taxon>
        <taxon>Dikarya</taxon>
        <taxon>Basidiomycota</taxon>
        <taxon>Agaricomycotina</taxon>
        <taxon>Agaricomycetes</taxon>
        <taxon>Agaricomycetidae</taxon>
        <taxon>Agaricales</taxon>
        <taxon>Agaricineae</taxon>
        <taxon>Strophariaceae</taxon>
        <taxon>Pholiota</taxon>
    </lineage>
</organism>
<gene>
    <name evidence="6" type="ORF">BDN70DRAFT_877091</name>
</gene>
<sequence>MASAIPVECQMPGEDYDFQDVTELFVEAGKEIKPDSIVFMHNFSLHEAMSALEIGEPRLDSGLIVQEQVRPPFDPLMLLLPEEVCWVLDRALAYETEFHAGNFLAHTVHTLLYVHHLHDIDPETISPSKLQHDDHDRPIELVTVVLRAAVQGLLKCCDMAWRELAKGAAYDAEDWQSDKCDVLLLEGMPVPFAISQLDDAIGWLFHAVEIPASWRAALRARLQLRKSLLQVMSTEPTKDRIEFQRLVFAAKEHLAMVKASPTIECGDDSPAALAFDPYIGRRLQTATPIRVIPAPSFEQTCETVSRLLDGLQEVGLLETVSDLSTWQIMGDLRMWLPEPPAQAAYIRSLTQTTFYDGFLVLSKYPFEWMVNRVFYETIGVRYDWIRANIINRWTGEEDPPLQKIERSISKLITPHFRALWYNPPRRRRHFMKALLEWHGLYDTLVQITDDLELEDLPRNHILAQLPIIALLWRLPIVREVVLSGFQLELYAPEERAFAYWYAARVIEEHLEYLDKVLPVVQNESPVYHEMVYQTHFLTALQTLCSASSLISMPLISFDWDRTRPNFFRRYKWAFRAEYDAYESPVICPPELHEFIRICGEILSEDDPVLTDYVELARSLLQGLVDANDTGAWAGLWASDRNQLVQNLISVCDNLSNLPKTSDEMAQFDAKSLKWDPAVHPWFPSLNTDSTA</sequence>
<evidence type="ECO:0000256" key="3">
    <source>
        <dbReference type="ARBA" id="ARBA00022490"/>
    </source>
</evidence>
<dbReference type="Proteomes" id="UP000807469">
    <property type="component" value="Unassembled WGS sequence"/>
</dbReference>
<dbReference type="Pfam" id="PF25789">
    <property type="entry name" value="TPR_NAA35"/>
    <property type="match status" value="1"/>
</dbReference>
<dbReference type="InterPro" id="IPR057982">
    <property type="entry name" value="TPR_NAA35"/>
</dbReference>
<comment type="caution">
    <text evidence="6">The sequence shown here is derived from an EMBL/GenBank/DDBJ whole genome shotgun (WGS) entry which is preliminary data.</text>
</comment>
<dbReference type="InterPro" id="IPR007244">
    <property type="entry name" value="Naa35_N"/>
</dbReference>
<keyword evidence="7" id="KW-1185">Reference proteome</keyword>
<dbReference type="GO" id="GO:0031417">
    <property type="term" value="C:NatC complex"/>
    <property type="evidence" value="ECO:0007669"/>
    <property type="project" value="InterPro"/>
</dbReference>
<evidence type="ECO:0000313" key="7">
    <source>
        <dbReference type="Proteomes" id="UP000807469"/>
    </source>
</evidence>
<accession>A0A9P5Z4E9</accession>
<name>A0A9P5Z4E9_9AGAR</name>
<feature type="domain" description="NAA35-like N-terminal" evidence="4">
    <location>
        <begin position="35"/>
        <end position="191"/>
    </location>
</feature>
<evidence type="ECO:0000313" key="6">
    <source>
        <dbReference type="EMBL" id="KAF9480902.1"/>
    </source>
</evidence>
<evidence type="ECO:0000259" key="4">
    <source>
        <dbReference type="Pfam" id="PF04112"/>
    </source>
</evidence>
<dbReference type="PANTHER" id="PTHR21373">
    <property type="entry name" value="GLUCOSE REPRESSIBLE PROTEIN MAK10"/>
    <property type="match status" value="1"/>
</dbReference>
<evidence type="ECO:0000259" key="5">
    <source>
        <dbReference type="Pfam" id="PF25789"/>
    </source>
</evidence>
<evidence type="ECO:0000256" key="1">
    <source>
        <dbReference type="ARBA" id="ARBA00004496"/>
    </source>
</evidence>
<feature type="domain" description="NAA35-like TPR repeats" evidence="5">
    <location>
        <begin position="344"/>
        <end position="511"/>
    </location>
</feature>
<dbReference type="InterPro" id="IPR057983">
    <property type="entry name" value="NAA35-like_N"/>
</dbReference>
<protein>
    <recommendedName>
        <fullName evidence="8">Mak10-domain-containing protein</fullName>
    </recommendedName>
</protein>
<dbReference type="Pfam" id="PF04112">
    <property type="entry name" value="Mak10"/>
    <property type="match status" value="1"/>
</dbReference>
<evidence type="ECO:0000256" key="2">
    <source>
        <dbReference type="ARBA" id="ARBA00006289"/>
    </source>
</evidence>
<comment type="similarity">
    <text evidence="2">Belongs to the MAK10 family.</text>
</comment>
<keyword evidence="3" id="KW-0963">Cytoplasm</keyword>
<dbReference type="EMBL" id="MU155187">
    <property type="protein sequence ID" value="KAF9480902.1"/>
    <property type="molecule type" value="Genomic_DNA"/>
</dbReference>
<comment type="subcellular location">
    <subcellularLocation>
        <location evidence="1">Cytoplasm</location>
    </subcellularLocation>
</comment>
<evidence type="ECO:0008006" key="8">
    <source>
        <dbReference type="Google" id="ProtNLM"/>
    </source>
</evidence>
<dbReference type="PANTHER" id="PTHR21373:SF0">
    <property type="entry name" value="N-ALPHA-ACETYLTRANSFERASE 35, NATC AUXILIARY SUBUNIT"/>
    <property type="match status" value="1"/>
</dbReference>
<dbReference type="OrthoDB" id="269405at2759"/>
<proteinExistence type="inferred from homology"/>
<reference evidence="6" key="1">
    <citation type="submission" date="2020-11" db="EMBL/GenBank/DDBJ databases">
        <authorList>
            <consortium name="DOE Joint Genome Institute"/>
            <person name="Ahrendt S."/>
            <person name="Riley R."/>
            <person name="Andreopoulos W."/>
            <person name="Labutti K."/>
            <person name="Pangilinan J."/>
            <person name="Ruiz-Duenas F.J."/>
            <person name="Barrasa J.M."/>
            <person name="Sanchez-Garcia M."/>
            <person name="Camarero S."/>
            <person name="Miyauchi S."/>
            <person name="Serrano A."/>
            <person name="Linde D."/>
            <person name="Babiker R."/>
            <person name="Drula E."/>
            <person name="Ayuso-Fernandez I."/>
            <person name="Pacheco R."/>
            <person name="Padilla G."/>
            <person name="Ferreira P."/>
            <person name="Barriuso J."/>
            <person name="Kellner H."/>
            <person name="Castanera R."/>
            <person name="Alfaro M."/>
            <person name="Ramirez L."/>
            <person name="Pisabarro A.G."/>
            <person name="Kuo A."/>
            <person name="Tritt A."/>
            <person name="Lipzen A."/>
            <person name="He G."/>
            <person name="Yan M."/>
            <person name="Ng V."/>
            <person name="Cullen D."/>
            <person name="Martin F."/>
            <person name="Rosso M.-N."/>
            <person name="Henrissat B."/>
            <person name="Hibbett D."/>
            <person name="Martinez A.T."/>
            <person name="Grigoriev I.V."/>
        </authorList>
    </citation>
    <scope>NUCLEOTIDE SEQUENCE</scope>
    <source>
        <strain evidence="6">CIRM-BRFM 674</strain>
    </source>
</reference>